<accession>A0A0Q2LJB2</accession>
<dbReference type="Proteomes" id="UP000051677">
    <property type="component" value="Unassembled WGS sequence"/>
</dbReference>
<evidence type="ECO:0000256" key="2">
    <source>
        <dbReference type="ARBA" id="ARBA00023002"/>
    </source>
</evidence>
<dbReference type="AlphaFoldDB" id="A0A0Q2LJB2"/>
<name>A0A0Q2LJB2_MYCGO</name>
<dbReference type="Pfam" id="PF04075">
    <property type="entry name" value="F420H2_quin_red"/>
    <property type="match status" value="1"/>
</dbReference>
<evidence type="ECO:0000256" key="1">
    <source>
        <dbReference type="ARBA" id="ARBA00008710"/>
    </source>
</evidence>
<sequence>MRPVTRTFSNLHAAMYRWTRGRAQNPRYPTMLLTVTGRRTGKPQTVPLIYINDAERFVIAAAYAGSDNDPAWWLNLQANPHAVAQVHNERFNVEAELAPAERRPELWQRLVEMYPYFTEYQQRTSREIPVVMLRRVG</sequence>
<dbReference type="PANTHER" id="PTHR39428:SF1">
    <property type="entry name" value="F420H(2)-DEPENDENT QUINONE REDUCTASE RV1261C"/>
    <property type="match status" value="1"/>
</dbReference>
<dbReference type="Gene3D" id="2.30.110.10">
    <property type="entry name" value="Electron Transport, Fmn-binding Protein, Chain A"/>
    <property type="match status" value="1"/>
</dbReference>
<dbReference type="GO" id="GO:0070967">
    <property type="term" value="F:coenzyme F420 binding"/>
    <property type="evidence" value="ECO:0007669"/>
    <property type="project" value="TreeGrafter"/>
</dbReference>
<reference evidence="4 5" key="1">
    <citation type="submission" date="2015-10" db="EMBL/GenBank/DDBJ databases">
        <title>Mycobacterium gordonae draft genome assembly.</title>
        <authorList>
            <person name="Ustinova V."/>
            <person name="Smirnova T."/>
            <person name="Blagodatskikh K."/>
            <person name="Varlamov D."/>
            <person name="Larionova E."/>
            <person name="Chernousova L."/>
        </authorList>
    </citation>
    <scope>NUCLEOTIDE SEQUENCE [LARGE SCALE GENOMIC DNA]</scope>
    <source>
        <strain evidence="4 5">CTRI 14-8773</strain>
    </source>
</reference>
<gene>
    <name evidence="4" type="ORF">AO501_18040</name>
</gene>
<dbReference type="InterPro" id="IPR004378">
    <property type="entry name" value="F420H2_quin_Rdtase"/>
</dbReference>
<comment type="caution">
    <text evidence="4">The sequence shown here is derived from an EMBL/GenBank/DDBJ whole genome shotgun (WGS) entry which is preliminary data.</text>
</comment>
<keyword evidence="2" id="KW-0560">Oxidoreductase</keyword>
<evidence type="ECO:0000313" key="4">
    <source>
        <dbReference type="EMBL" id="KQH75946.1"/>
    </source>
</evidence>
<evidence type="ECO:0008006" key="6">
    <source>
        <dbReference type="Google" id="ProtNLM"/>
    </source>
</evidence>
<protein>
    <recommendedName>
        <fullName evidence="6">Nitroreductase family deazaflavin-dependent oxidoreductase</fullName>
    </recommendedName>
</protein>
<dbReference type="GO" id="GO:0016491">
    <property type="term" value="F:oxidoreductase activity"/>
    <property type="evidence" value="ECO:0007669"/>
    <property type="project" value="UniProtKB-KW"/>
</dbReference>
<dbReference type="SUPFAM" id="SSF50475">
    <property type="entry name" value="FMN-binding split barrel"/>
    <property type="match status" value="1"/>
</dbReference>
<dbReference type="GO" id="GO:0005886">
    <property type="term" value="C:plasma membrane"/>
    <property type="evidence" value="ECO:0007669"/>
    <property type="project" value="TreeGrafter"/>
</dbReference>
<dbReference type="PANTHER" id="PTHR39428">
    <property type="entry name" value="F420H(2)-DEPENDENT QUINONE REDUCTASE RV1261C"/>
    <property type="match status" value="1"/>
</dbReference>
<dbReference type="EMBL" id="LKTM01000361">
    <property type="protein sequence ID" value="KQH75946.1"/>
    <property type="molecule type" value="Genomic_DNA"/>
</dbReference>
<dbReference type="InterPro" id="IPR012349">
    <property type="entry name" value="Split_barrel_FMN-bd"/>
</dbReference>
<evidence type="ECO:0000313" key="5">
    <source>
        <dbReference type="Proteomes" id="UP000051677"/>
    </source>
</evidence>
<comment type="similarity">
    <text evidence="1">Belongs to the F420H(2)-dependent quinone reductase family.</text>
</comment>
<comment type="catalytic activity">
    <reaction evidence="3">
        <text>oxidized coenzyme F420-(gamma-L-Glu)(n) + a quinol + H(+) = reduced coenzyme F420-(gamma-L-Glu)(n) + a quinone</text>
        <dbReference type="Rhea" id="RHEA:39663"/>
        <dbReference type="Rhea" id="RHEA-COMP:12939"/>
        <dbReference type="Rhea" id="RHEA-COMP:14378"/>
        <dbReference type="ChEBI" id="CHEBI:15378"/>
        <dbReference type="ChEBI" id="CHEBI:24646"/>
        <dbReference type="ChEBI" id="CHEBI:132124"/>
        <dbReference type="ChEBI" id="CHEBI:133980"/>
        <dbReference type="ChEBI" id="CHEBI:139511"/>
    </reaction>
</comment>
<organism evidence="4 5">
    <name type="scientific">Mycobacterium gordonae</name>
    <dbReference type="NCBI Taxonomy" id="1778"/>
    <lineage>
        <taxon>Bacteria</taxon>
        <taxon>Bacillati</taxon>
        <taxon>Actinomycetota</taxon>
        <taxon>Actinomycetes</taxon>
        <taxon>Mycobacteriales</taxon>
        <taxon>Mycobacteriaceae</taxon>
        <taxon>Mycobacterium</taxon>
    </lineage>
</organism>
<dbReference type="NCBIfam" id="TIGR00026">
    <property type="entry name" value="hi_GC_TIGR00026"/>
    <property type="match status" value="1"/>
</dbReference>
<evidence type="ECO:0000256" key="3">
    <source>
        <dbReference type="ARBA" id="ARBA00049106"/>
    </source>
</evidence>
<proteinExistence type="inferred from homology"/>